<organism evidence="3 4">
    <name type="scientific">Leptolyngbya boryana NIES-2135</name>
    <dbReference type="NCBI Taxonomy" id="1973484"/>
    <lineage>
        <taxon>Bacteria</taxon>
        <taxon>Bacillati</taxon>
        <taxon>Cyanobacteriota</taxon>
        <taxon>Cyanophyceae</taxon>
        <taxon>Leptolyngbyales</taxon>
        <taxon>Leptolyngbyaceae</taxon>
        <taxon>Leptolyngbya group</taxon>
        <taxon>Leptolyngbya</taxon>
    </lineage>
</organism>
<protein>
    <submittedName>
        <fullName evidence="3">Serine/threonine protein kinase</fullName>
    </submittedName>
</protein>
<dbReference type="Gene3D" id="1.10.510.10">
    <property type="entry name" value="Transferase(Phosphotransferase) domain 1"/>
    <property type="match status" value="1"/>
</dbReference>
<keyword evidence="3" id="KW-0418">Kinase</keyword>
<feature type="transmembrane region" description="Helical" evidence="1">
    <location>
        <begin position="231"/>
        <end position="252"/>
    </location>
</feature>
<keyword evidence="3" id="KW-0723">Serine/threonine-protein kinase</keyword>
<gene>
    <name evidence="3" type="ORF">NIES2135_13260</name>
</gene>
<feature type="domain" description="Protein kinase" evidence="2">
    <location>
        <begin position="15"/>
        <end position="334"/>
    </location>
</feature>
<keyword evidence="3" id="KW-0808">Transferase</keyword>
<evidence type="ECO:0000256" key="1">
    <source>
        <dbReference type="SAM" id="Phobius"/>
    </source>
</evidence>
<dbReference type="Pfam" id="PF00069">
    <property type="entry name" value="Pkinase"/>
    <property type="match status" value="1"/>
</dbReference>
<evidence type="ECO:0000259" key="2">
    <source>
        <dbReference type="PROSITE" id="PS50011"/>
    </source>
</evidence>
<dbReference type="InterPro" id="IPR011009">
    <property type="entry name" value="Kinase-like_dom_sf"/>
</dbReference>
<reference evidence="3 4" key="1">
    <citation type="submission" date="2017-06" db="EMBL/GenBank/DDBJ databases">
        <title>Genome sequencing of cyanobaciteial culture collection at National Institute for Environmental Studies (NIES).</title>
        <authorList>
            <person name="Hirose Y."/>
            <person name="Shimura Y."/>
            <person name="Fujisawa T."/>
            <person name="Nakamura Y."/>
            <person name="Kawachi M."/>
        </authorList>
    </citation>
    <scope>NUCLEOTIDE SEQUENCE [LARGE SCALE GENOMIC DNA]</scope>
    <source>
        <strain evidence="3 4">NIES-2135</strain>
    </source>
</reference>
<accession>A0A1Z4JCM2</accession>
<keyword evidence="1" id="KW-1133">Transmembrane helix</keyword>
<dbReference type="Gene3D" id="2.60.120.380">
    <property type="match status" value="1"/>
</dbReference>
<dbReference type="GO" id="GO:0005524">
    <property type="term" value="F:ATP binding"/>
    <property type="evidence" value="ECO:0007669"/>
    <property type="project" value="InterPro"/>
</dbReference>
<keyword evidence="4" id="KW-1185">Reference proteome</keyword>
<dbReference type="Gene3D" id="3.30.200.20">
    <property type="entry name" value="Phosphorylase Kinase, domain 1"/>
    <property type="match status" value="1"/>
</dbReference>
<dbReference type="GO" id="GO:0004674">
    <property type="term" value="F:protein serine/threonine kinase activity"/>
    <property type="evidence" value="ECO:0007669"/>
    <property type="project" value="UniProtKB-KW"/>
</dbReference>
<sequence length="481" mass="54716">MRTPLSIESVLVDRYSILKLLYLGTVGWVYLAIDQTTNKLYVLEETTTDLNELQEILTKLNLRHVAQYQDAIVDFDRAYLIRNYIEGRSYRELLEQQRIFSETEVMRFLKQVLSILRSLYRLKIAHCSISLNSIIQREDGSLILTEFTQAHFAETFDQDLYYLAVIAIVLLTGCEPKDLYNEATGQWEWQDWESVDPRIVKVLDRMLSDHQRYSSAAKVMQALFTPDQKDIASIVFTFVLIGLAAISAYRLINHLSNLQPELVTPPIAIKADSTPPETVAQRSKRLNVSQQLLSQLSEETSQSSEALLKQLELLSKEARRGMGTYKRVNYDAWQSKRSVNLSNRAIETLTDAQFVALFPDQQGKMLNPRTFGQVWYAIAFDQTKQAKSELISSQMSGTLKQGVGKVYRSQFKQGQTIELSLKAPAGQIAIWMFSAEASLIKNSNQSTWSGKIQRSGIYELIVAPTSTTPVQYELQIDAVAH</sequence>
<dbReference type="EMBL" id="AP018203">
    <property type="protein sequence ID" value="BAY54509.1"/>
    <property type="molecule type" value="Genomic_DNA"/>
</dbReference>
<evidence type="ECO:0000313" key="4">
    <source>
        <dbReference type="Proteomes" id="UP000217895"/>
    </source>
</evidence>
<name>A0A1Z4JCM2_LEPBY</name>
<evidence type="ECO:0000313" key="3">
    <source>
        <dbReference type="EMBL" id="BAY54509.1"/>
    </source>
</evidence>
<dbReference type="Proteomes" id="UP000217895">
    <property type="component" value="Chromosome"/>
</dbReference>
<feature type="transmembrane region" description="Helical" evidence="1">
    <location>
        <begin position="15"/>
        <end position="33"/>
    </location>
</feature>
<dbReference type="InterPro" id="IPR000719">
    <property type="entry name" value="Prot_kinase_dom"/>
</dbReference>
<keyword evidence="1" id="KW-0812">Transmembrane</keyword>
<dbReference type="AlphaFoldDB" id="A0A1Z4JCM2"/>
<dbReference type="PROSITE" id="PS50011">
    <property type="entry name" value="PROTEIN_KINASE_DOM"/>
    <property type="match status" value="1"/>
</dbReference>
<keyword evidence="1" id="KW-0472">Membrane</keyword>
<dbReference type="PANTHER" id="PTHR24347">
    <property type="entry name" value="SERINE/THREONINE-PROTEIN KINASE"/>
    <property type="match status" value="1"/>
</dbReference>
<proteinExistence type="predicted"/>
<dbReference type="SUPFAM" id="SSF56112">
    <property type="entry name" value="Protein kinase-like (PK-like)"/>
    <property type="match status" value="1"/>
</dbReference>
<dbReference type="SMART" id="SM00220">
    <property type="entry name" value="S_TKc"/>
    <property type="match status" value="1"/>
</dbReference>